<evidence type="ECO:0000313" key="2">
    <source>
        <dbReference type="EMBL" id="BAK04142.1"/>
    </source>
</evidence>
<feature type="domain" description="Transposase (putative) gypsy type" evidence="1">
    <location>
        <begin position="55"/>
        <end position="107"/>
    </location>
</feature>
<dbReference type="InterPro" id="IPR007321">
    <property type="entry name" value="Transposase_28"/>
</dbReference>
<dbReference type="PANTHER" id="PTHR33026">
    <property type="entry name" value="OS06G0360600 PROTEIN"/>
    <property type="match status" value="1"/>
</dbReference>
<evidence type="ECO:0000259" key="1">
    <source>
        <dbReference type="Pfam" id="PF04195"/>
    </source>
</evidence>
<dbReference type="Pfam" id="PF04195">
    <property type="entry name" value="Transposase_28"/>
    <property type="match status" value="1"/>
</dbReference>
<accession>F2E9X0</accession>
<proteinExistence type="evidence at transcript level"/>
<dbReference type="EMBL" id="AK372945">
    <property type="protein sequence ID" value="BAK04142.1"/>
    <property type="molecule type" value="mRNA"/>
</dbReference>
<dbReference type="AlphaFoldDB" id="F2E9X0"/>
<protein>
    <submittedName>
        <fullName evidence="2">Predicted protein</fullName>
    </submittedName>
</protein>
<name>F2E9X0_HORVV</name>
<reference evidence="2" key="1">
    <citation type="journal article" date="2011" name="Plant Physiol.">
        <title>Comprehensive sequence analysis of 24,783 barley full-length cDNAs derived from 12 clone libraries.</title>
        <authorList>
            <person name="Matsumoto T."/>
            <person name="Tanaka T."/>
            <person name="Sakai H."/>
            <person name="Amano N."/>
            <person name="Kanamori H."/>
            <person name="Kurita K."/>
            <person name="Kikuta A."/>
            <person name="Kamiya K."/>
            <person name="Yamamoto M."/>
            <person name="Ikawa H."/>
            <person name="Fujii N."/>
            <person name="Hori K."/>
            <person name="Itoh T."/>
            <person name="Sato K."/>
        </authorList>
    </citation>
    <scope>NUCLEOTIDE SEQUENCE</scope>
    <source>
        <tissue evidence="2">Seed</tissue>
    </source>
</reference>
<dbReference type="PANTHER" id="PTHR33026:SF7">
    <property type="entry name" value="OS03G0100275 PROTEIN"/>
    <property type="match status" value="1"/>
</dbReference>
<sequence>MPPKTSKICGWVTPQESVLALKNLVTKGLLLSKNVTSWRAPREECPPQPEQGEIIYFTNHVKRGFRPPDSELFGHLLHFFNVRPQNIGPKSMTTICHFQVFYEVFLRFSHP</sequence>
<organism evidence="2">
    <name type="scientific">Hordeum vulgare subsp. vulgare</name>
    <name type="common">Domesticated barley</name>
    <dbReference type="NCBI Taxonomy" id="112509"/>
    <lineage>
        <taxon>Eukaryota</taxon>
        <taxon>Viridiplantae</taxon>
        <taxon>Streptophyta</taxon>
        <taxon>Embryophyta</taxon>
        <taxon>Tracheophyta</taxon>
        <taxon>Spermatophyta</taxon>
        <taxon>Magnoliopsida</taxon>
        <taxon>Liliopsida</taxon>
        <taxon>Poales</taxon>
        <taxon>Poaceae</taxon>
        <taxon>BOP clade</taxon>
        <taxon>Pooideae</taxon>
        <taxon>Triticodae</taxon>
        <taxon>Triticeae</taxon>
        <taxon>Hordeinae</taxon>
        <taxon>Hordeum</taxon>
    </lineage>
</organism>